<feature type="domain" description="Capsule synthesis protein CapA" evidence="2">
    <location>
        <begin position="3"/>
        <end position="231"/>
    </location>
</feature>
<comment type="similarity">
    <text evidence="1">Belongs to the CapA family.</text>
</comment>
<dbReference type="RefSeq" id="WP_136843900.1">
    <property type="nucleotide sequence ID" value="NZ_SUPL01000005.1"/>
</dbReference>
<dbReference type="InterPro" id="IPR029052">
    <property type="entry name" value="Metallo-depent_PP-like"/>
</dbReference>
<dbReference type="Pfam" id="PF09587">
    <property type="entry name" value="PGA_cap"/>
    <property type="match status" value="1"/>
</dbReference>
<dbReference type="PANTHER" id="PTHR33393:SF11">
    <property type="entry name" value="POLYGLUTAMINE SYNTHESIS ACCESSORY PROTEIN RV0574C-RELATED"/>
    <property type="match status" value="1"/>
</dbReference>
<keyword evidence="4" id="KW-1185">Reference proteome</keyword>
<evidence type="ECO:0000256" key="1">
    <source>
        <dbReference type="ARBA" id="ARBA00005662"/>
    </source>
</evidence>
<proteinExistence type="inferred from homology"/>
<evidence type="ECO:0000313" key="3">
    <source>
        <dbReference type="EMBL" id="TJY34766.1"/>
    </source>
</evidence>
<dbReference type="InterPro" id="IPR019079">
    <property type="entry name" value="Capsule_synth_CapA"/>
</dbReference>
<evidence type="ECO:0000259" key="2">
    <source>
        <dbReference type="SMART" id="SM00854"/>
    </source>
</evidence>
<dbReference type="SMART" id="SM00854">
    <property type="entry name" value="PGA_cap"/>
    <property type="match status" value="1"/>
</dbReference>
<dbReference type="InterPro" id="IPR052169">
    <property type="entry name" value="CW_Biosynth-Accessory"/>
</dbReference>
<dbReference type="OrthoDB" id="9810906at2"/>
<name>A0A4U0ESJ8_9FLAO</name>
<organism evidence="3 4">
    <name type="scientific">Pontimicrobium aquaticum</name>
    <dbReference type="NCBI Taxonomy" id="2565367"/>
    <lineage>
        <taxon>Bacteria</taxon>
        <taxon>Pseudomonadati</taxon>
        <taxon>Bacteroidota</taxon>
        <taxon>Flavobacteriia</taxon>
        <taxon>Flavobacteriales</taxon>
        <taxon>Flavobacteriaceae</taxon>
        <taxon>Pontimicrobium</taxon>
    </lineage>
</organism>
<dbReference type="AlphaFoldDB" id="A0A4U0ESJ8"/>
<dbReference type="Proteomes" id="UP000307657">
    <property type="component" value="Unassembled WGS sequence"/>
</dbReference>
<reference evidence="3 4" key="1">
    <citation type="submission" date="2019-04" db="EMBL/GenBank/DDBJ databases">
        <title>Lacinutrix sp. nov., isolated from marine water.</title>
        <authorList>
            <person name="Kim W."/>
        </authorList>
    </citation>
    <scope>NUCLEOTIDE SEQUENCE [LARGE SCALE GENOMIC DNA]</scope>
    <source>
        <strain evidence="3 4">CAU 1491</strain>
    </source>
</reference>
<dbReference type="PANTHER" id="PTHR33393">
    <property type="entry name" value="POLYGLUTAMINE SYNTHESIS ACCESSORY PROTEIN RV0574C-RELATED"/>
    <property type="match status" value="1"/>
</dbReference>
<dbReference type="CDD" id="cd07381">
    <property type="entry name" value="MPP_CapA"/>
    <property type="match status" value="1"/>
</dbReference>
<accession>A0A4U0ESJ8</accession>
<dbReference type="Gene3D" id="3.60.21.10">
    <property type="match status" value="1"/>
</dbReference>
<gene>
    <name evidence="3" type="ORF">E5167_10690</name>
</gene>
<dbReference type="SUPFAM" id="SSF56300">
    <property type="entry name" value="Metallo-dependent phosphatases"/>
    <property type="match status" value="1"/>
</dbReference>
<evidence type="ECO:0000313" key="4">
    <source>
        <dbReference type="Proteomes" id="UP000307657"/>
    </source>
</evidence>
<sequence>MVSINFVGDIALFKIFEEKGIDPFKEVNLPQSDYNIGNFEFTIPNNREKHFFDVSGNYRTSYNFLKELQLNKFDAFSLANNHCMDYGAAGCKDVMSVLNQKKIDHFGFGKKNFNLLTITIKGVSFAVIAFVKQGRWNRNQDQKVGPDSYQVNEIIDEIERLKQTHNHVIVFPHWGTELVDVPDPKDVTNARAFIDCGATAVIGHHPHIIQGIENYNNGLIAYSLGSFVYVPEKEVGYSILQGESRNYSICLNLKFNSKSIIEFESFIYKYCKNSHIPKEIDKTEVEEYLNKINKNINQVGSYSKRVREQLLIREVKSFVHRFKDSPIKTIIHYFKYIKFSHIKKLIK</sequence>
<comment type="caution">
    <text evidence="3">The sequence shown here is derived from an EMBL/GenBank/DDBJ whole genome shotgun (WGS) entry which is preliminary data.</text>
</comment>
<dbReference type="EMBL" id="SUPL01000005">
    <property type="protein sequence ID" value="TJY34766.1"/>
    <property type="molecule type" value="Genomic_DNA"/>
</dbReference>
<protein>
    <submittedName>
        <fullName evidence="3">CapA family protein</fullName>
    </submittedName>
</protein>